<gene>
    <name evidence="1" type="primary">NLRC3</name>
    <name evidence="1" type="ORF">SNEC2469_LOCUS3340</name>
</gene>
<comment type="caution">
    <text evidence="1">The sequence shown here is derived from an EMBL/GenBank/DDBJ whole genome shotgun (WGS) entry which is preliminary data.</text>
</comment>
<evidence type="ECO:0000313" key="2">
    <source>
        <dbReference type="Proteomes" id="UP000601435"/>
    </source>
</evidence>
<dbReference type="OrthoDB" id="10328580at2759"/>
<protein>
    <submittedName>
        <fullName evidence="1">NLRC3 protein</fullName>
    </submittedName>
</protein>
<proteinExistence type="predicted"/>
<organism evidence="1 2">
    <name type="scientific">Symbiodinium necroappetens</name>
    <dbReference type="NCBI Taxonomy" id="1628268"/>
    <lineage>
        <taxon>Eukaryota</taxon>
        <taxon>Sar</taxon>
        <taxon>Alveolata</taxon>
        <taxon>Dinophyceae</taxon>
        <taxon>Suessiales</taxon>
        <taxon>Symbiodiniaceae</taxon>
        <taxon>Symbiodinium</taxon>
    </lineage>
</organism>
<dbReference type="EMBL" id="CAJNJA010007700">
    <property type="protein sequence ID" value="CAE7227926.1"/>
    <property type="molecule type" value="Genomic_DNA"/>
</dbReference>
<keyword evidence="2" id="KW-1185">Reference proteome</keyword>
<accession>A0A812KHC9</accession>
<dbReference type="AlphaFoldDB" id="A0A812KHC9"/>
<reference evidence="1" key="1">
    <citation type="submission" date="2021-02" db="EMBL/GenBank/DDBJ databases">
        <authorList>
            <person name="Dougan E. K."/>
            <person name="Rhodes N."/>
            <person name="Thang M."/>
            <person name="Chan C."/>
        </authorList>
    </citation>
    <scope>NUCLEOTIDE SEQUENCE</scope>
</reference>
<sequence>MQIFRCAIQDAAVYERLTRGDGEIAAAQVVQNVKSKIQSVIQHGHWQAWLLPGSLTPSVRATSERCGVPSSGMLQLQASRGGPLGSPPGKCEKFDYFVLYSSNDSSLQGYWYGGWNTGSRGFQEGDSEALACK</sequence>
<dbReference type="Proteomes" id="UP000601435">
    <property type="component" value="Unassembled WGS sequence"/>
</dbReference>
<evidence type="ECO:0000313" key="1">
    <source>
        <dbReference type="EMBL" id="CAE7227926.1"/>
    </source>
</evidence>
<name>A0A812KHC9_9DINO</name>